<evidence type="ECO:0000313" key="3">
    <source>
        <dbReference type="Proteomes" id="UP000256970"/>
    </source>
</evidence>
<proteinExistence type="predicted"/>
<dbReference type="EMBL" id="FNXT01000318">
    <property type="protein sequence ID" value="SZX63453.1"/>
    <property type="molecule type" value="Genomic_DNA"/>
</dbReference>
<evidence type="ECO:0000313" key="2">
    <source>
        <dbReference type="EMBL" id="SZX63453.1"/>
    </source>
</evidence>
<keyword evidence="3" id="KW-1185">Reference proteome</keyword>
<gene>
    <name evidence="2" type="ORF">BQ4739_LOCUS3998</name>
</gene>
<name>A0A383VES6_TETOB</name>
<feature type="region of interest" description="Disordered" evidence="1">
    <location>
        <begin position="120"/>
        <end position="148"/>
    </location>
</feature>
<organism evidence="2 3">
    <name type="scientific">Tetradesmus obliquus</name>
    <name type="common">Green alga</name>
    <name type="synonym">Acutodesmus obliquus</name>
    <dbReference type="NCBI Taxonomy" id="3088"/>
    <lineage>
        <taxon>Eukaryota</taxon>
        <taxon>Viridiplantae</taxon>
        <taxon>Chlorophyta</taxon>
        <taxon>core chlorophytes</taxon>
        <taxon>Chlorophyceae</taxon>
        <taxon>CS clade</taxon>
        <taxon>Sphaeropleales</taxon>
        <taxon>Scenedesmaceae</taxon>
        <taxon>Tetradesmus</taxon>
    </lineage>
</organism>
<feature type="region of interest" description="Disordered" evidence="1">
    <location>
        <begin position="1"/>
        <end position="31"/>
    </location>
</feature>
<dbReference type="AlphaFoldDB" id="A0A383VES6"/>
<sequence>MMLRGSPASFARSHQASHLQTGSHVSRCGDVHSRNQRPLLSCTARDRDDICEESQPLDWEDASGNGAWAADNVSTGQLHAGNVYSHRLPWKAYTRMMFMAIEAEADSKQGMQDAYDDCLDPNSDSSSTASSFAMLDGDSSDEEDMHADNYRSTGNRFRIDIAPPSPLPPSTDFTQHVQKAMEAHGAAEQLRQAAEVESQRFFEAMNAASGTAASRRAHWAAHPNNDYDAFADVEAAIQQGIQAAADNFVTALRLARRLLSDTQAALANCAAKLRLEMSLTPAGSQERDSQAAALQQLQQLTEATLDDLAAGLTSHFLPGATLSTDEARDWLEELWMLDLPPAVDSGSEEDC</sequence>
<reference evidence="2 3" key="1">
    <citation type="submission" date="2016-10" db="EMBL/GenBank/DDBJ databases">
        <authorList>
            <person name="Cai Z."/>
        </authorList>
    </citation>
    <scope>NUCLEOTIDE SEQUENCE [LARGE SCALE GENOMIC DNA]</scope>
</reference>
<accession>A0A383VES6</accession>
<evidence type="ECO:0000256" key="1">
    <source>
        <dbReference type="SAM" id="MobiDB-lite"/>
    </source>
</evidence>
<dbReference type="Proteomes" id="UP000256970">
    <property type="component" value="Unassembled WGS sequence"/>
</dbReference>
<protein>
    <submittedName>
        <fullName evidence="2">Uncharacterized protein</fullName>
    </submittedName>
</protein>
<feature type="compositionally biased region" description="Polar residues" evidence="1">
    <location>
        <begin position="12"/>
        <end position="24"/>
    </location>
</feature>